<sequence>MSKAHISECSGSAKFAFLPNERGKAQADPSQRGMTGSPMQLPLARHYKQRQLYKNRDDYKCLTESIVAILKHLEQDVQQNPTAALASEQFKEQCKEVEKRVIPIVCAMEPAATDVQSSFLRTITNVLQAKFHHSNMNGFKEMWRSGSLRDLIAQYQREVDRMCINLILRNSNHMRIRLEGNDYALAQSTEKGDTQSLAVEMDDPRLSDFAE</sequence>
<dbReference type="Proteomes" id="UP000308652">
    <property type="component" value="Unassembled WGS sequence"/>
</dbReference>
<evidence type="ECO:0000256" key="1">
    <source>
        <dbReference type="SAM" id="MobiDB-lite"/>
    </source>
</evidence>
<keyword evidence="3" id="KW-1185">Reference proteome</keyword>
<feature type="compositionally biased region" description="Polar residues" evidence="1">
    <location>
        <begin position="28"/>
        <end position="38"/>
    </location>
</feature>
<dbReference type="EMBL" id="ML213625">
    <property type="protein sequence ID" value="TFK35093.1"/>
    <property type="molecule type" value="Genomic_DNA"/>
</dbReference>
<evidence type="ECO:0000313" key="3">
    <source>
        <dbReference type="Proteomes" id="UP000308652"/>
    </source>
</evidence>
<reference evidence="2 3" key="1">
    <citation type="journal article" date="2019" name="Nat. Ecol. Evol.">
        <title>Megaphylogeny resolves global patterns of mushroom evolution.</title>
        <authorList>
            <person name="Varga T."/>
            <person name="Krizsan K."/>
            <person name="Foldi C."/>
            <person name="Dima B."/>
            <person name="Sanchez-Garcia M."/>
            <person name="Sanchez-Ramirez S."/>
            <person name="Szollosi G.J."/>
            <person name="Szarkandi J.G."/>
            <person name="Papp V."/>
            <person name="Albert L."/>
            <person name="Andreopoulos W."/>
            <person name="Angelini C."/>
            <person name="Antonin V."/>
            <person name="Barry K.W."/>
            <person name="Bougher N.L."/>
            <person name="Buchanan P."/>
            <person name="Buyck B."/>
            <person name="Bense V."/>
            <person name="Catcheside P."/>
            <person name="Chovatia M."/>
            <person name="Cooper J."/>
            <person name="Damon W."/>
            <person name="Desjardin D."/>
            <person name="Finy P."/>
            <person name="Geml J."/>
            <person name="Haridas S."/>
            <person name="Hughes K."/>
            <person name="Justo A."/>
            <person name="Karasinski D."/>
            <person name="Kautmanova I."/>
            <person name="Kiss B."/>
            <person name="Kocsube S."/>
            <person name="Kotiranta H."/>
            <person name="LaButti K.M."/>
            <person name="Lechner B.E."/>
            <person name="Liimatainen K."/>
            <person name="Lipzen A."/>
            <person name="Lukacs Z."/>
            <person name="Mihaltcheva S."/>
            <person name="Morgado L.N."/>
            <person name="Niskanen T."/>
            <person name="Noordeloos M.E."/>
            <person name="Ohm R.A."/>
            <person name="Ortiz-Santana B."/>
            <person name="Ovrebo C."/>
            <person name="Racz N."/>
            <person name="Riley R."/>
            <person name="Savchenko A."/>
            <person name="Shiryaev A."/>
            <person name="Soop K."/>
            <person name="Spirin V."/>
            <person name="Szebenyi C."/>
            <person name="Tomsovsky M."/>
            <person name="Tulloss R.E."/>
            <person name="Uehling J."/>
            <person name="Grigoriev I.V."/>
            <person name="Vagvolgyi C."/>
            <person name="Papp T."/>
            <person name="Martin F.M."/>
            <person name="Miettinen O."/>
            <person name="Hibbett D.S."/>
            <person name="Nagy L.G."/>
        </authorList>
    </citation>
    <scope>NUCLEOTIDE SEQUENCE [LARGE SCALE GENOMIC DNA]</scope>
    <source>
        <strain evidence="2 3">CBS 166.37</strain>
    </source>
</reference>
<protein>
    <submittedName>
        <fullName evidence="2">Uncharacterized protein</fullName>
    </submittedName>
</protein>
<organism evidence="2 3">
    <name type="scientific">Crucibulum laeve</name>
    <dbReference type="NCBI Taxonomy" id="68775"/>
    <lineage>
        <taxon>Eukaryota</taxon>
        <taxon>Fungi</taxon>
        <taxon>Dikarya</taxon>
        <taxon>Basidiomycota</taxon>
        <taxon>Agaricomycotina</taxon>
        <taxon>Agaricomycetes</taxon>
        <taxon>Agaricomycetidae</taxon>
        <taxon>Agaricales</taxon>
        <taxon>Agaricineae</taxon>
        <taxon>Nidulariaceae</taxon>
        <taxon>Crucibulum</taxon>
    </lineage>
</organism>
<feature type="region of interest" description="Disordered" evidence="1">
    <location>
        <begin position="20"/>
        <end position="39"/>
    </location>
</feature>
<name>A0A5C3LRW8_9AGAR</name>
<dbReference type="OrthoDB" id="2924458at2759"/>
<accession>A0A5C3LRW8</accession>
<evidence type="ECO:0000313" key="2">
    <source>
        <dbReference type="EMBL" id="TFK35093.1"/>
    </source>
</evidence>
<proteinExistence type="predicted"/>
<dbReference type="AlphaFoldDB" id="A0A5C3LRW8"/>
<gene>
    <name evidence="2" type="ORF">BDQ12DRAFT_714927</name>
</gene>